<dbReference type="NCBIfam" id="TIGR01987">
    <property type="entry name" value="HI0074"/>
    <property type="match status" value="1"/>
</dbReference>
<dbReference type="Proteomes" id="UP000836597">
    <property type="component" value="Chromosome"/>
</dbReference>
<evidence type="ECO:0000313" key="2">
    <source>
        <dbReference type="EMBL" id="CEJ06477.1"/>
    </source>
</evidence>
<evidence type="ECO:0000313" key="1">
    <source>
        <dbReference type="EMBL" id="CAA7599612.1"/>
    </source>
</evidence>
<dbReference type="Gene3D" id="1.20.120.330">
    <property type="entry name" value="Nucleotidyltransferases domain 2"/>
    <property type="match status" value="1"/>
</dbReference>
<dbReference type="Proteomes" id="UP001071230">
    <property type="component" value="Unassembled WGS sequence"/>
</dbReference>
<protein>
    <submittedName>
        <fullName evidence="2">HEPN</fullName>
    </submittedName>
    <submittedName>
        <fullName evidence="1">Nucleotidyltransferase substrate binding protein, HI0074 family</fullName>
    </submittedName>
</protein>
<reference evidence="2" key="1">
    <citation type="submission" date="2014-11" db="EMBL/GenBank/DDBJ databases">
        <authorList>
            <person name="Hornung B.V."/>
        </authorList>
    </citation>
    <scope>NUCLEOTIDE SEQUENCE</scope>
    <source>
        <strain evidence="2">INE</strain>
    </source>
</reference>
<keyword evidence="3" id="KW-1185">Reference proteome</keyword>
<organism evidence="1">
    <name type="scientific">Acididesulfobacillus acetoxydans</name>
    <dbReference type="NCBI Taxonomy" id="1561005"/>
    <lineage>
        <taxon>Bacteria</taxon>
        <taxon>Bacillati</taxon>
        <taxon>Bacillota</taxon>
        <taxon>Clostridia</taxon>
        <taxon>Eubacteriales</taxon>
        <taxon>Peptococcaceae</taxon>
        <taxon>Acididesulfobacillus</taxon>
    </lineage>
</organism>
<dbReference type="KEGG" id="aacx:DEACI_0238"/>
<reference evidence="1" key="2">
    <citation type="submission" date="2020-01" db="EMBL/GenBank/DDBJ databases">
        <authorList>
            <person name="Hornung B."/>
        </authorList>
    </citation>
    <scope>NUCLEOTIDE SEQUENCE</scope>
    <source>
        <strain evidence="1">PacBioINE</strain>
    </source>
</reference>
<dbReference type="EMBL" id="CDGJ01000028">
    <property type="protein sequence ID" value="CEJ06477.1"/>
    <property type="molecule type" value="Genomic_DNA"/>
</dbReference>
<dbReference type="EMBL" id="LR746496">
    <property type="protein sequence ID" value="CAA7599612.1"/>
    <property type="molecule type" value="Genomic_DNA"/>
</dbReference>
<dbReference type="RefSeq" id="WP_240983394.1">
    <property type="nucleotide sequence ID" value="NZ_CDGJ01000028.1"/>
</dbReference>
<dbReference type="Pfam" id="PF08780">
    <property type="entry name" value="NTase_sub_bind"/>
    <property type="match status" value="1"/>
</dbReference>
<dbReference type="AlphaFoldDB" id="A0A8S0WDW1"/>
<dbReference type="SUPFAM" id="SSF81593">
    <property type="entry name" value="Nucleotidyltransferase substrate binding subunit/domain"/>
    <property type="match status" value="1"/>
</dbReference>
<proteinExistence type="predicted"/>
<accession>A0A8S0WDW1</accession>
<evidence type="ECO:0000313" key="3">
    <source>
        <dbReference type="Proteomes" id="UP001071230"/>
    </source>
</evidence>
<sequence>MERLTLGILSAQKALKALSEVSDFGDNAVLRDAAIQRFEFTFEAVWKALKLFLDEHEGIIANSPKAVIREAFAVGLLTESATREFLGMVEARNSTVHTYNEALAVEIAKTIPGYSKLMAELLEELAKRTHWTP</sequence>
<name>A0A8S0WDW1_9FIRM</name>
<dbReference type="InterPro" id="IPR010235">
    <property type="entry name" value="HepT"/>
</dbReference>
<gene>
    <name evidence="1" type="ORF">DEACI_0238</name>
    <name evidence="2" type="ORF">DEACI_0925</name>
</gene>